<evidence type="ECO:0000313" key="3">
    <source>
        <dbReference type="EMBL" id="KAL3527295.1"/>
    </source>
</evidence>
<evidence type="ECO:0000256" key="1">
    <source>
        <dbReference type="ARBA" id="ARBA00005593"/>
    </source>
</evidence>
<sequence>MKSTNFHFIGTGLQEYTLTAAASCAGKTVLQIHHESFYGSHFASPDLKTFTTFLRTHSHSQPQFSPSEIQLNSTDEFSVLPLATRPHYFSLETTINSPEILEKSEDFRINSAGPSVLLSANSMTDLMSKMGMEKVELQGEEPVDEVFQENEEIPEEDLESPFVEFLSRKIGGSPRLKTYRWINSPKIMLYAISMADCEQENVEVCKDVLRTKDGIDRFLLYHSSIGRFPNAPGAMRYPIRGQGQLPESFRFSCCCERDLSFTYYGLSPVVGLLADKHVGNYKGVKLVSGHELFSHQQILDPSFILPSKLPSTSHSQNDGYHDSSLRDANG</sequence>
<feature type="compositionally biased region" description="Basic and acidic residues" evidence="2">
    <location>
        <begin position="319"/>
        <end position="330"/>
    </location>
</feature>
<protein>
    <submittedName>
        <fullName evidence="3">Uncharacterized protein</fullName>
    </submittedName>
</protein>
<proteinExistence type="inferred from homology"/>
<accession>A0ABD3A9Y6</accession>
<comment type="caution">
    <text evidence="3">The sequence shown here is derived from an EMBL/GenBank/DDBJ whole genome shotgun (WGS) entry which is preliminary data.</text>
</comment>
<feature type="region of interest" description="Disordered" evidence="2">
    <location>
        <begin position="311"/>
        <end position="330"/>
    </location>
</feature>
<dbReference type="InterPro" id="IPR018203">
    <property type="entry name" value="GDP_dissociation_inhibitor"/>
</dbReference>
<dbReference type="Gene3D" id="3.50.50.60">
    <property type="entry name" value="FAD/NAD(P)-binding domain"/>
    <property type="match status" value="2"/>
</dbReference>
<dbReference type="PANTHER" id="PTHR11787">
    <property type="entry name" value="RAB GDP-DISSOCIATION INHIBITOR"/>
    <property type="match status" value="1"/>
</dbReference>
<dbReference type="InterPro" id="IPR036188">
    <property type="entry name" value="FAD/NAD-bd_sf"/>
</dbReference>
<gene>
    <name evidence="3" type="ORF">ACH5RR_011951</name>
</gene>
<dbReference type="EMBL" id="JBJUIK010000005">
    <property type="protein sequence ID" value="KAL3527295.1"/>
    <property type="molecule type" value="Genomic_DNA"/>
</dbReference>
<dbReference type="Gene3D" id="3.30.519.10">
    <property type="entry name" value="Guanine Nucleotide Dissociation Inhibitor, domain 2"/>
    <property type="match status" value="1"/>
</dbReference>
<keyword evidence="4" id="KW-1185">Reference proteome</keyword>
<name>A0ABD3A9Y6_9GENT</name>
<evidence type="ECO:0000313" key="4">
    <source>
        <dbReference type="Proteomes" id="UP001630127"/>
    </source>
</evidence>
<organism evidence="3 4">
    <name type="scientific">Cinchona calisaya</name>
    <dbReference type="NCBI Taxonomy" id="153742"/>
    <lineage>
        <taxon>Eukaryota</taxon>
        <taxon>Viridiplantae</taxon>
        <taxon>Streptophyta</taxon>
        <taxon>Embryophyta</taxon>
        <taxon>Tracheophyta</taxon>
        <taxon>Spermatophyta</taxon>
        <taxon>Magnoliopsida</taxon>
        <taxon>eudicotyledons</taxon>
        <taxon>Gunneridae</taxon>
        <taxon>Pentapetalae</taxon>
        <taxon>asterids</taxon>
        <taxon>lamiids</taxon>
        <taxon>Gentianales</taxon>
        <taxon>Rubiaceae</taxon>
        <taxon>Cinchonoideae</taxon>
        <taxon>Cinchoneae</taxon>
        <taxon>Cinchona</taxon>
    </lineage>
</organism>
<dbReference type="Gene3D" id="1.10.405.10">
    <property type="entry name" value="Guanine Nucleotide Dissociation Inhibitor, domain 1"/>
    <property type="match status" value="1"/>
</dbReference>
<dbReference type="AlphaFoldDB" id="A0ABD3A9Y6"/>
<reference evidence="3 4" key="1">
    <citation type="submission" date="2024-11" db="EMBL/GenBank/DDBJ databases">
        <title>A near-complete genome assembly of Cinchona calisaya.</title>
        <authorList>
            <person name="Lian D.C."/>
            <person name="Zhao X.W."/>
            <person name="Wei L."/>
        </authorList>
    </citation>
    <scope>NUCLEOTIDE SEQUENCE [LARGE SCALE GENOMIC DNA]</scope>
    <source>
        <tissue evidence="3">Nenye</tissue>
    </source>
</reference>
<evidence type="ECO:0000256" key="2">
    <source>
        <dbReference type="SAM" id="MobiDB-lite"/>
    </source>
</evidence>
<comment type="similarity">
    <text evidence="1">Belongs to the Rab GDI family.</text>
</comment>
<dbReference type="Proteomes" id="UP001630127">
    <property type="component" value="Unassembled WGS sequence"/>
</dbReference>
<dbReference type="PANTHER" id="PTHR11787:SF4">
    <property type="entry name" value="CHM, RAB ESCORT PROTEIN 1"/>
    <property type="match status" value="1"/>
</dbReference>